<reference evidence="3 4" key="1">
    <citation type="submission" date="2017-02" db="EMBL/GenBank/DDBJ databases">
        <title>Bacillus pseudomycoides isolate FSL K6-0042.</title>
        <authorList>
            <person name="Kovac J."/>
        </authorList>
    </citation>
    <scope>NUCLEOTIDE SEQUENCE [LARGE SCALE GENOMIC DNA]</scope>
    <source>
        <strain evidence="3 4">FSL K6-0042</strain>
    </source>
</reference>
<protein>
    <submittedName>
        <fullName evidence="3">Uncharacterized protein</fullName>
    </submittedName>
</protein>
<evidence type="ECO:0000313" key="4">
    <source>
        <dbReference type="Proteomes" id="UP000195321"/>
    </source>
</evidence>
<sequence length="136" mass="16289">MSKKKQINLGKESDDFEELDKKPESEKKKKTWIYISLFVLLFVVLSVIEGFQDRELIRNGKPMEVTVIDRQIEKEHIIFKHPTLTLYVDNELQKVWVKQETYDKALLGNKIHVIKYKGEVKLDPRYDYEDLVIERY</sequence>
<name>A0A1Y3MDU1_9BACI</name>
<evidence type="ECO:0000256" key="1">
    <source>
        <dbReference type="SAM" id="MobiDB-lite"/>
    </source>
</evidence>
<dbReference type="AlphaFoldDB" id="A0A1Y3MDU1"/>
<organism evidence="3 4">
    <name type="scientific">Bacillus pseudomycoides</name>
    <dbReference type="NCBI Taxonomy" id="64104"/>
    <lineage>
        <taxon>Bacteria</taxon>
        <taxon>Bacillati</taxon>
        <taxon>Bacillota</taxon>
        <taxon>Bacilli</taxon>
        <taxon>Bacillales</taxon>
        <taxon>Bacillaceae</taxon>
        <taxon>Bacillus</taxon>
        <taxon>Bacillus cereus group</taxon>
    </lineage>
</organism>
<feature type="region of interest" description="Disordered" evidence="1">
    <location>
        <begin position="1"/>
        <end position="20"/>
    </location>
</feature>
<feature type="transmembrane region" description="Helical" evidence="2">
    <location>
        <begin position="31"/>
        <end position="51"/>
    </location>
</feature>
<keyword evidence="2" id="KW-0472">Membrane</keyword>
<proteinExistence type="predicted"/>
<dbReference type="Proteomes" id="UP000195321">
    <property type="component" value="Unassembled WGS sequence"/>
</dbReference>
<keyword evidence="2" id="KW-1133">Transmembrane helix</keyword>
<comment type="caution">
    <text evidence="3">The sequence shown here is derived from an EMBL/GenBank/DDBJ whole genome shotgun (WGS) entry which is preliminary data.</text>
</comment>
<evidence type="ECO:0000313" key="3">
    <source>
        <dbReference type="EMBL" id="OUM46600.1"/>
    </source>
</evidence>
<keyword evidence="2" id="KW-0812">Transmembrane</keyword>
<accession>A0A1Y3MDU1</accession>
<evidence type="ECO:0000256" key="2">
    <source>
        <dbReference type="SAM" id="Phobius"/>
    </source>
</evidence>
<dbReference type="EMBL" id="MWPX01000040">
    <property type="protein sequence ID" value="OUM46600.1"/>
    <property type="molecule type" value="Genomic_DNA"/>
</dbReference>
<dbReference type="RefSeq" id="WP_088094492.1">
    <property type="nucleotide sequence ID" value="NZ_CP189809.1"/>
</dbReference>
<gene>
    <name evidence="3" type="ORF">BW425_22855</name>
</gene>